<proteinExistence type="predicted"/>
<feature type="region of interest" description="Disordered" evidence="1">
    <location>
        <begin position="1"/>
        <end position="28"/>
    </location>
</feature>
<evidence type="ECO:0000256" key="1">
    <source>
        <dbReference type="SAM" id="MobiDB-lite"/>
    </source>
</evidence>
<protein>
    <submittedName>
        <fullName evidence="2">Uncharacterized protein</fullName>
    </submittedName>
</protein>
<sequence length="131" mass="14737">MASQPQQQQQQQQQPANPGAARPLTDDQKYKILSDQLKSIMQAALEEAGCQNMPISEFQNMTFDKVLQYFPVITNTQAFKTIPPQLVGNMIMLDRRMRQANARRAAAMAQAQKENRDPTEGEGQGQGQEQE</sequence>
<organism evidence="2 3">
    <name type="scientific">Ascobolus immersus RN42</name>
    <dbReference type="NCBI Taxonomy" id="1160509"/>
    <lineage>
        <taxon>Eukaryota</taxon>
        <taxon>Fungi</taxon>
        <taxon>Dikarya</taxon>
        <taxon>Ascomycota</taxon>
        <taxon>Pezizomycotina</taxon>
        <taxon>Pezizomycetes</taxon>
        <taxon>Pezizales</taxon>
        <taxon>Ascobolaceae</taxon>
        <taxon>Ascobolus</taxon>
    </lineage>
</organism>
<gene>
    <name evidence="2" type="ORF">BJ508DRAFT_312913</name>
</gene>
<feature type="compositionally biased region" description="Low complexity" evidence="1">
    <location>
        <begin position="1"/>
        <end position="15"/>
    </location>
</feature>
<name>A0A3N4HXJ2_ASCIM</name>
<reference evidence="2 3" key="1">
    <citation type="journal article" date="2018" name="Nat. Ecol. Evol.">
        <title>Pezizomycetes genomes reveal the molecular basis of ectomycorrhizal truffle lifestyle.</title>
        <authorList>
            <person name="Murat C."/>
            <person name="Payen T."/>
            <person name="Noel B."/>
            <person name="Kuo A."/>
            <person name="Morin E."/>
            <person name="Chen J."/>
            <person name="Kohler A."/>
            <person name="Krizsan K."/>
            <person name="Balestrini R."/>
            <person name="Da Silva C."/>
            <person name="Montanini B."/>
            <person name="Hainaut M."/>
            <person name="Levati E."/>
            <person name="Barry K.W."/>
            <person name="Belfiori B."/>
            <person name="Cichocki N."/>
            <person name="Clum A."/>
            <person name="Dockter R.B."/>
            <person name="Fauchery L."/>
            <person name="Guy J."/>
            <person name="Iotti M."/>
            <person name="Le Tacon F."/>
            <person name="Lindquist E.A."/>
            <person name="Lipzen A."/>
            <person name="Malagnac F."/>
            <person name="Mello A."/>
            <person name="Molinier V."/>
            <person name="Miyauchi S."/>
            <person name="Poulain J."/>
            <person name="Riccioni C."/>
            <person name="Rubini A."/>
            <person name="Sitrit Y."/>
            <person name="Splivallo R."/>
            <person name="Traeger S."/>
            <person name="Wang M."/>
            <person name="Zifcakova L."/>
            <person name="Wipf D."/>
            <person name="Zambonelli A."/>
            <person name="Paolocci F."/>
            <person name="Nowrousian M."/>
            <person name="Ottonello S."/>
            <person name="Baldrian P."/>
            <person name="Spatafora J.W."/>
            <person name="Henrissat B."/>
            <person name="Nagy L.G."/>
            <person name="Aury J.M."/>
            <person name="Wincker P."/>
            <person name="Grigoriev I.V."/>
            <person name="Bonfante P."/>
            <person name="Martin F.M."/>
        </authorList>
    </citation>
    <scope>NUCLEOTIDE SEQUENCE [LARGE SCALE GENOMIC DNA]</scope>
    <source>
        <strain evidence="2 3">RN42</strain>
    </source>
</reference>
<evidence type="ECO:0000313" key="2">
    <source>
        <dbReference type="EMBL" id="RPA74404.1"/>
    </source>
</evidence>
<feature type="compositionally biased region" description="Gly residues" evidence="1">
    <location>
        <begin position="122"/>
        <end position="131"/>
    </location>
</feature>
<feature type="region of interest" description="Disordered" evidence="1">
    <location>
        <begin position="102"/>
        <end position="131"/>
    </location>
</feature>
<dbReference type="Proteomes" id="UP000275078">
    <property type="component" value="Unassembled WGS sequence"/>
</dbReference>
<dbReference type="AlphaFoldDB" id="A0A3N4HXJ2"/>
<keyword evidence="3" id="KW-1185">Reference proteome</keyword>
<evidence type="ECO:0000313" key="3">
    <source>
        <dbReference type="Proteomes" id="UP000275078"/>
    </source>
</evidence>
<feature type="compositionally biased region" description="Low complexity" evidence="1">
    <location>
        <begin position="102"/>
        <end position="112"/>
    </location>
</feature>
<accession>A0A3N4HXJ2</accession>
<dbReference type="EMBL" id="ML119791">
    <property type="protein sequence ID" value="RPA74404.1"/>
    <property type="molecule type" value="Genomic_DNA"/>
</dbReference>